<protein>
    <submittedName>
        <fullName evidence="1">Uncharacterized protein</fullName>
    </submittedName>
</protein>
<name>A0A179S9G9_9HYPH</name>
<gene>
    <name evidence="1" type="ORF">A5481_19300</name>
</gene>
<organism evidence="1 2">
    <name type="scientific">Methylobacterium platani</name>
    <dbReference type="NCBI Taxonomy" id="427683"/>
    <lineage>
        <taxon>Bacteria</taxon>
        <taxon>Pseudomonadati</taxon>
        <taxon>Pseudomonadota</taxon>
        <taxon>Alphaproteobacteria</taxon>
        <taxon>Hyphomicrobiales</taxon>
        <taxon>Methylobacteriaceae</taxon>
        <taxon>Methylobacterium</taxon>
    </lineage>
</organism>
<sequence>MLKALAAIVARALAAAGRVTLVPVIEAGRLVWRTVRSALTPADPIGEAEAAFEAEAAEPAPAPAPLSAEEAWGRAALAHLMGEEYEAVLDEAATAYLDGLSVDQQVALSRHDNAAVGRHLLGERLLPSLPRPPTPAEFRAIEAARTAAAAAEAQEALRGDDAMHKYIMAVLDDLIAEPSRAA</sequence>
<dbReference type="OrthoDB" id="8006094at2"/>
<evidence type="ECO:0000313" key="2">
    <source>
        <dbReference type="Proteomes" id="UP000078316"/>
    </source>
</evidence>
<accession>A0A179S9G9</accession>
<evidence type="ECO:0000313" key="1">
    <source>
        <dbReference type="EMBL" id="OAS22541.1"/>
    </source>
</evidence>
<dbReference type="EMBL" id="LWHQ01000038">
    <property type="protein sequence ID" value="OAS22541.1"/>
    <property type="molecule type" value="Genomic_DNA"/>
</dbReference>
<reference evidence="1 2" key="1">
    <citation type="submission" date="2016-04" db="EMBL/GenBank/DDBJ databases">
        <authorList>
            <person name="Evans L.H."/>
            <person name="Alamgir A."/>
            <person name="Owens N."/>
            <person name="Weber N.D."/>
            <person name="Virtaneva K."/>
            <person name="Barbian K."/>
            <person name="Babar A."/>
            <person name="Rosenke K."/>
        </authorList>
    </citation>
    <scope>NUCLEOTIDE SEQUENCE [LARGE SCALE GENOMIC DNA]</scope>
    <source>
        <strain evidence="1 2">PMB02</strain>
    </source>
</reference>
<dbReference type="Proteomes" id="UP000078316">
    <property type="component" value="Unassembled WGS sequence"/>
</dbReference>
<dbReference type="AlphaFoldDB" id="A0A179S9G9"/>
<dbReference type="RefSeq" id="WP_048431810.1">
    <property type="nucleotide sequence ID" value="NZ_LWHQ01000038.1"/>
</dbReference>
<proteinExistence type="predicted"/>
<comment type="caution">
    <text evidence="1">The sequence shown here is derived from an EMBL/GenBank/DDBJ whole genome shotgun (WGS) entry which is preliminary data.</text>
</comment>